<feature type="chain" id="PRO_5038739442" description="DUF5666 domain-containing protein" evidence="1">
    <location>
        <begin position="21"/>
        <end position="115"/>
    </location>
</feature>
<organism evidence="2 3">
    <name type="scientific">Chenggangzhangella methanolivorans</name>
    <dbReference type="NCBI Taxonomy" id="1437009"/>
    <lineage>
        <taxon>Bacteria</taxon>
        <taxon>Pseudomonadati</taxon>
        <taxon>Pseudomonadota</taxon>
        <taxon>Alphaproteobacteria</taxon>
        <taxon>Hyphomicrobiales</taxon>
        <taxon>Methylopilaceae</taxon>
        <taxon>Chenggangzhangella</taxon>
    </lineage>
</organism>
<dbReference type="Pfam" id="PF19649">
    <property type="entry name" value="DUF6152"/>
    <property type="match status" value="1"/>
</dbReference>
<keyword evidence="1" id="KW-0732">Signal</keyword>
<dbReference type="InterPro" id="IPR046150">
    <property type="entry name" value="DUF6152"/>
</dbReference>
<keyword evidence="3" id="KW-1185">Reference proteome</keyword>
<evidence type="ECO:0008006" key="4">
    <source>
        <dbReference type="Google" id="ProtNLM"/>
    </source>
</evidence>
<gene>
    <name evidence="2" type="ORF">K6K41_22645</name>
</gene>
<dbReference type="KEGG" id="cmet:K6K41_22645"/>
<dbReference type="Proteomes" id="UP000825701">
    <property type="component" value="Chromosome"/>
</dbReference>
<accession>A0A9E6URN9</accession>
<proteinExistence type="predicted"/>
<dbReference type="AlphaFoldDB" id="A0A9E6URN9"/>
<evidence type="ECO:0000313" key="3">
    <source>
        <dbReference type="Proteomes" id="UP000825701"/>
    </source>
</evidence>
<feature type="signal peptide" evidence="1">
    <location>
        <begin position="1"/>
        <end position="20"/>
    </location>
</feature>
<protein>
    <recommendedName>
        <fullName evidence="4">DUF5666 domain-containing protein</fullName>
    </recommendedName>
</protein>
<evidence type="ECO:0000256" key="1">
    <source>
        <dbReference type="SAM" id="SignalP"/>
    </source>
</evidence>
<name>A0A9E6URN9_9HYPH</name>
<sequence length="115" mass="12451">MRSSLKLAAFSAVIATPALAHHGWSAYDSSKAFVIEGPVVESSYSNPHGSVFLQHGGQRWEAVLAPPSRMSARGLKEEDIAVGKTVKVEGYPSNRTKNEMRVERITAGGKTVELR</sequence>
<evidence type="ECO:0000313" key="2">
    <source>
        <dbReference type="EMBL" id="QZO02495.1"/>
    </source>
</evidence>
<reference evidence="2" key="1">
    <citation type="submission" date="2021-08" db="EMBL/GenBank/DDBJ databases">
        <authorList>
            <person name="Zhang H."/>
            <person name="Xu M."/>
            <person name="Yu Z."/>
            <person name="Yang L."/>
            <person name="Cai Y."/>
        </authorList>
    </citation>
    <scope>NUCLEOTIDE SEQUENCE</scope>
    <source>
        <strain evidence="2">CHL1</strain>
    </source>
</reference>
<dbReference type="RefSeq" id="WP_378147622.1">
    <property type="nucleotide sequence ID" value="NZ_JBHRXS010000006.1"/>
</dbReference>
<dbReference type="EMBL" id="CP081869">
    <property type="protein sequence ID" value="QZO02495.1"/>
    <property type="molecule type" value="Genomic_DNA"/>
</dbReference>